<keyword evidence="2" id="KW-1185">Reference proteome</keyword>
<dbReference type="AlphaFoldDB" id="A0AAV1W2W7"/>
<protein>
    <submittedName>
        <fullName evidence="1">Uncharacterized protein</fullName>
    </submittedName>
</protein>
<evidence type="ECO:0000313" key="2">
    <source>
        <dbReference type="Proteomes" id="UP001497480"/>
    </source>
</evidence>
<sequence length="66" mass="7072">MNSKECRHGVHLICVVVGLVGGSMKKGLELLETNYQKPTTSDQMKGKSGACALLQLDSVSGIHLLF</sequence>
<dbReference type="Proteomes" id="UP001497480">
    <property type="component" value="Unassembled WGS sequence"/>
</dbReference>
<organism evidence="1 2">
    <name type="scientific">Lupinus luteus</name>
    <name type="common">European yellow lupine</name>
    <dbReference type="NCBI Taxonomy" id="3873"/>
    <lineage>
        <taxon>Eukaryota</taxon>
        <taxon>Viridiplantae</taxon>
        <taxon>Streptophyta</taxon>
        <taxon>Embryophyta</taxon>
        <taxon>Tracheophyta</taxon>
        <taxon>Spermatophyta</taxon>
        <taxon>Magnoliopsida</taxon>
        <taxon>eudicotyledons</taxon>
        <taxon>Gunneridae</taxon>
        <taxon>Pentapetalae</taxon>
        <taxon>rosids</taxon>
        <taxon>fabids</taxon>
        <taxon>Fabales</taxon>
        <taxon>Fabaceae</taxon>
        <taxon>Papilionoideae</taxon>
        <taxon>50 kb inversion clade</taxon>
        <taxon>genistoids sensu lato</taxon>
        <taxon>core genistoids</taxon>
        <taxon>Genisteae</taxon>
        <taxon>Lupinus</taxon>
    </lineage>
</organism>
<evidence type="ECO:0000313" key="1">
    <source>
        <dbReference type="EMBL" id="CAL0303583.1"/>
    </source>
</evidence>
<comment type="caution">
    <text evidence="1">The sequence shown here is derived from an EMBL/GenBank/DDBJ whole genome shotgun (WGS) entry which is preliminary data.</text>
</comment>
<gene>
    <name evidence="1" type="ORF">LLUT_LOCUS4643</name>
</gene>
<reference evidence="1 2" key="1">
    <citation type="submission" date="2024-03" db="EMBL/GenBank/DDBJ databases">
        <authorList>
            <person name="Martinez-Hernandez J."/>
        </authorList>
    </citation>
    <scope>NUCLEOTIDE SEQUENCE [LARGE SCALE GENOMIC DNA]</scope>
</reference>
<name>A0AAV1W2W7_LUPLU</name>
<accession>A0AAV1W2W7</accession>
<dbReference type="EMBL" id="CAXHTB010000003">
    <property type="protein sequence ID" value="CAL0303583.1"/>
    <property type="molecule type" value="Genomic_DNA"/>
</dbReference>
<proteinExistence type="predicted"/>